<protein>
    <submittedName>
        <fullName evidence="2">Uncharacterized protein</fullName>
    </submittedName>
</protein>
<evidence type="ECO:0000313" key="3">
    <source>
        <dbReference type="Proteomes" id="UP000539313"/>
    </source>
</evidence>
<organism evidence="2 3">
    <name type="scientific">Thermomonospora cellulosilytica</name>
    <dbReference type="NCBI Taxonomy" id="1411118"/>
    <lineage>
        <taxon>Bacteria</taxon>
        <taxon>Bacillati</taxon>
        <taxon>Actinomycetota</taxon>
        <taxon>Actinomycetes</taxon>
        <taxon>Streptosporangiales</taxon>
        <taxon>Thermomonosporaceae</taxon>
        <taxon>Thermomonospora</taxon>
    </lineage>
</organism>
<dbReference type="Proteomes" id="UP000539313">
    <property type="component" value="Unassembled WGS sequence"/>
</dbReference>
<evidence type="ECO:0000313" key="2">
    <source>
        <dbReference type="EMBL" id="MBA9006568.1"/>
    </source>
</evidence>
<accession>A0A7W3RAM1</accession>
<dbReference type="AlphaFoldDB" id="A0A7W3RAM1"/>
<reference evidence="2 3" key="1">
    <citation type="submission" date="2020-08" db="EMBL/GenBank/DDBJ databases">
        <title>Sequencing the genomes of 1000 actinobacteria strains.</title>
        <authorList>
            <person name="Klenk H.-P."/>
        </authorList>
    </citation>
    <scope>NUCLEOTIDE SEQUENCE [LARGE SCALE GENOMIC DNA]</scope>
    <source>
        <strain evidence="2 3">DSM 45823</strain>
    </source>
</reference>
<proteinExistence type="predicted"/>
<keyword evidence="1" id="KW-1133">Transmembrane helix</keyword>
<comment type="caution">
    <text evidence="2">The sequence shown here is derived from an EMBL/GenBank/DDBJ whole genome shotgun (WGS) entry which is preliminary data.</text>
</comment>
<name>A0A7W3RAM1_9ACTN</name>
<keyword evidence="1" id="KW-0812">Transmembrane</keyword>
<keyword evidence="1" id="KW-0472">Membrane</keyword>
<feature type="transmembrane region" description="Helical" evidence="1">
    <location>
        <begin position="106"/>
        <end position="131"/>
    </location>
</feature>
<dbReference type="EMBL" id="JACJII010000001">
    <property type="protein sequence ID" value="MBA9006568.1"/>
    <property type="molecule type" value="Genomic_DNA"/>
</dbReference>
<gene>
    <name evidence="2" type="ORF">HNR21_005450</name>
</gene>
<evidence type="ECO:0000256" key="1">
    <source>
        <dbReference type="SAM" id="Phobius"/>
    </source>
</evidence>
<keyword evidence="3" id="KW-1185">Reference proteome</keyword>
<dbReference type="RefSeq" id="WP_182707445.1">
    <property type="nucleotide sequence ID" value="NZ_JACJII010000001.1"/>
</dbReference>
<feature type="transmembrane region" description="Helical" evidence="1">
    <location>
        <begin position="151"/>
        <end position="173"/>
    </location>
</feature>
<sequence>MSALAAAVAAEWTKLRTVRSSHWSLAAVFALSVGLGALVGGSFRAQWAELPADQREQFDAAAIGLYGVGVGQLAVVVFGVLAVGAEYGSGTIRASLAAMPRRGVFFGAKVLAVAAAVLPVALATAFAAFIAAQSALGPYGTGLGAPGALRATLGAAAYLTLICVFATGVAMMLRGSARALGLLLPLLFLGSQGLANVPGIRAVGRCLPDQAGLAMLVTGERGLTVQDPLAPAAGAAVLLAWTTAALTGGYLVLRRRDA</sequence>
<feature type="transmembrane region" description="Helical" evidence="1">
    <location>
        <begin position="180"/>
        <end position="200"/>
    </location>
</feature>
<feature type="transmembrane region" description="Helical" evidence="1">
    <location>
        <begin position="229"/>
        <end position="253"/>
    </location>
</feature>
<feature type="transmembrane region" description="Helical" evidence="1">
    <location>
        <begin position="23"/>
        <end position="43"/>
    </location>
</feature>
<feature type="transmembrane region" description="Helical" evidence="1">
    <location>
        <begin position="63"/>
        <end position="85"/>
    </location>
</feature>